<proteinExistence type="predicted"/>
<dbReference type="EMBL" id="CAJVPP010004689">
    <property type="protein sequence ID" value="CAG8653932.1"/>
    <property type="molecule type" value="Genomic_DNA"/>
</dbReference>
<accession>A0A9N9H777</accession>
<sequence>LSRKASQLAIEDSDIELKDFLNRYIKKRTKNCKEQEFNRRLRVIDNVINKNNILQKII</sequence>
<organism evidence="1 2">
    <name type="scientific">Funneliformis mosseae</name>
    <name type="common">Endomycorrhizal fungus</name>
    <name type="synonym">Glomus mosseae</name>
    <dbReference type="NCBI Taxonomy" id="27381"/>
    <lineage>
        <taxon>Eukaryota</taxon>
        <taxon>Fungi</taxon>
        <taxon>Fungi incertae sedis</taxon>
        <taxon>Mucoromycota</taxon>
        <taxon>Glomeromycotina</taxon>
        <taxon>Glomeromycetes</taxon>
        <taxon>Glomerales</taxon>
        <taxon>Glomeraceae</taxon>
        <taxon>Funneliformis</taxon>
    </lineage>
</organism>
<evidence type="ECO:0000313" key="2">
    <source>
        <dbReference type="Proteomes" id="UP000789375"/>
    </source>
</evidence>
<keyword evidence="2" id="KW-1185">Reference proteome</keyword>
<comment type="caution">
    <text evidence="1">The sequence shown here is derived from an EMBL/GenBank/DDBJ whole genome shotgun (WGS) entry which is preliminary data.</text>
</comment>
<protein>
    <submittedName>
        <fullName evidence="1">16534_t:CDS:1</fullName>
    </submittedName>
</protein>
<feature type="non-terminal residue" evidence="1">
    <location>
        <position position="58"/>
    </location>
</feature>
<dbReference type="AlphaFoldDB" id="A0A9N9H777"/>
<name>A0A9N9H777_FUNMO</name>
<gene>
    <name evidence="1" type="ORF">FMOSSE_LOCUS11609</name>
</gene>
<evidence type="ECO:0000313" key="1">
    <source>
        <dbReference type="EMBL" id="CAG8653932.1"/>
    </source>
</evidence>
<dbReference type="Proteomes" id="UP000789375">
    <property type="component" value="Unassembled WGS sequence"/>
</dbReference>
<reference evidence="1" key="1">
    <citation type="submission" date="2021-06" db="EMBL/GenBank/DDBJ databases">
        <authorList>
            <person name="Kallberg Y."/>
            <person name="Tangrot J."/>
            <person name="Rosling A."/>
        </authorList>
    </citation>
    <scope>NUCLEOTIDE SEQUENCE</scope>
    <source>
        <strain evidence="1">87-6 pot B 2015</strain>
    </source>
</reference>